<name>A0A9P5LC60_9HYPO</name>
<dbReference type="Proteomes" id="UP000722485">
    <property type="component" value="Unassembled WGS sequence"/>
</dbReference>
<evidence type="ECO:0000256" key="1">
    <source>
        <dbReference type="SAM" id="MobiDB-lite"/>
    </source>
</evidence>
<protein>
    <submittedName>
        <fullName evidence="2">Uncharacterized protein</fullName>
    </submittedName>
</protein>
<sequence>MIPNPRCRFWLDGTVCIAASHRRTAPLCLATGCRLALCCIGVCCVLLLRLQSSASSSGVRRLSLNHWQRRGCRSGPVQTLPGPAGAAAGDRWLHASSTQELFLGGGESGRQPRPKGPDWDRRSGVPSRVPSLQRTRDSPGGGPVETVTTAAQKTPDARSDLVNHRDACTRLLIIHAVASRTALLPVAPHLDHHRKSSYGPRSRPPAQHLAEIQILPPSKRPGVPLPPLRACPPRVALNCVICQATMRGGAGGMHYLF</sequence>
<evidence type="ECO:0000313" key="2">
    <source>
        <dbReference type="EMBL" id="KAF7543206.1"/>
    </source>
</evidence>
<keyword evidence="3" id="KW-1185">Reference proteome</keyword>
<evidence type="ECO:0000313" key="3">
    <source>
        <dbReference type="Proteomes" id="UP000722485"/>
    </source>
</evidence>
<proteinExistence type="predicted"/>
<comment type="caution">
    <text evidence="2">The sequence shown here is derived from an EMBL/GenBank/DDBJ whole genome shotgun (WGS) entry which is preliminary data.</text>
</comment>
<dbReference type="EMBL" id="JAANBB010000383">
    <property type="protein sequence ID" value="KAF7543206.1"/>
    <property type="molecule type" value="Genomic_DNA"/>
</dbReference>
<dbReference type="AlphaFoldDB" id="A0A9P5LC60"/>
<reference evidence="2" key="1">
    <citation type="submission" date="2020-03" db="EMBL/GenBank/DDBJ databases">
        <title>Draft Genome Sequence of Cylindrodendrum hubeiense.</title>
        <authorList>
            <person name="Buettner E."/>
            <person name="Kellner H."/>
        </authorList>
    </citation>
    <scope>NUCLEOTIDE SEQUENCE</scope>
    <source>
        <strain evidence="2">IHI 201604</strain>
    </source>
</reference>
<accession>A0A9P5LC60</accession>
<feature type="region of interest" description="Disordered" evidence="1">
    <location>
        <begin position="102"/>
        <end position="160"/>
    </location>
</feature>
<gene>
    <name evidence="2" type="ORF">G7Z17_g10931</name>
</gene>
<organism evidence="2 3">
    <name type="scientific">Cylindrodendrum hubeiense</name>
    <dbReference type="NCBI Taxonomy" id="595255"/>
    <lineage>
        <taxon>Eukaryota</taxon>
        <taxon>Fungi</taxon>
        <taxon>Dikarya</taxon>
        <taxon>Ascomycota</taxon>
        <taxon>Pezizomycotina</taxon>
        <taxon>Sordariomycetes</taxon>
        <taxon>Hypocreomycetidae</taxon>
        <taxon>Hypocreales</taxon>
        <taxon>Nectriaceae</taxon>
        <taxon>Cylindrodendrum</taxon>
    </lineage>
</organism>